<dbReference type="PANTHER" id="PTHR34290">
    <property type="entry name" value="SI:CH73-390P7.2"/>
    <property type="match status" value="1"/>
</dbReference>
<gene>
    <name evidence="1" type="ORF">GpartN1_g867.t1</name>
</gene>
<dbReference type="Proteomes" id="UP001061958">
    <property type="component" value="Unassembled WGS sequence"/>
</dbReference>
<dbReference type="InterPro" id="IPR007263">
    <property type="entry name" value="DCC1-like"/>
</dbReference>
<reference evidence="1" key="2">
    <citation type="submission" date="2022-01" db="EMBL/GenBank/DDBJ databases">
        <authorList>
            <person name="Hirooka S."/>
            <person name="Miyagishima S.Y."/>
        </authorList>
    </citation>
    <scope>NUCLEOTIDE SEQUENCE</scope>
    <source>
        <strain evidence="1">NBRC 102759</strain>
    </source>
</reference>
<organism evidence="1 2">
    <name type="scientific">Galdieria partita</name>
    <dbReference type="NCBI Taxonomy" id="83374"/>
    <lineage>
        <taxon>Eukaryota</taxon>
        <taxon>Rhodophyta</taxon>
        <taxon>Bangiophyceae</taxon>
        <taxon>Galdieriales</taxon>
        <taxon>Galdieriaceae</taxon>
        <taxon>Galdieria</taxon>
    </lineage>
</organism>
<protein>
    <recommendedName>
        <fullName evidence="3">Thiol-disulfide oxidoreductase DCC</fullName>
    </recommendedName>
</protein>
<sequence length="194" mass="22491">MRTFFVLPNFLVGPSFRLSRRKYNSDFNLSVNISSKQPSLPRNRNWRSLIVPHVRLCLPAETETSTRMSQSKTPSWKYKLLYDGQCPLCRKEVAFLQKHDDSRGIICFVDISDKYYSPSDNAGIDYKTAMGRIHAIRNDGMVVRDMEVFRAVYDALGIGWIYFPTKLPIIKPIADLLYRIWAKLRLPLTGRKLV</sequence>
<comment type="caution">
    <text evidence="1">The sequence shown here is derived from an EMBL/GenBank/DDBJ whole genome shotgun (WGS) entry which is preliminary data.</text>
</comment>
<dbReference type="PANTHER" id="PTHR34290:SF2">
    <property type="entry name" value="OS04G0668800 PROTEIN"/>
    <property type="match status" value="1"/>
</dbReference>
<evidence type="ECO:0000313" key="1">
    <source>
        <dbReference type="EMBL" id="GJQ09076.1"/>
    </source>
</evidence>
<evidence type="ECO:0000313" key="2">
    <source>
        <dbReference type="Proteomes" id="UP001061958"/>
    </source>
</evidence>
<reference evidence="1" key="1">
    <citation type="journal article" date="2022" name="Proc. Natl. Acad. Sci. U.S.A.">
        <title>Life cycle and functional genomics of the unicellular red alga Galdieria for elucidating algal and plant evolution and industrial use.</title>
        <authorList>
            <person name="Hirooka S."/>
            <person name="Itabashi T."/>
            <person name="Ichinose T.M."/>
            <person name="Onuma R."/>
            <person name="Fujiwara T."/>
            <person name="Yamashita S."/>
            <person name="Jong L.W."/>
            <person name="Tomita R."/>
            <person name="Iwane A.H."/>
            <person name="Miyagishima S.Y."/>
        </authorList>
    </citation>
    <scope>NUCLEOTIDE SEQUENCE</scope>
    <source>
        <strain evidence="1">NBRC 102759</strain>
    </source>
</reference>
<dbReference type="EMBL" id="BQMJ01000006">
    <property type="protein sequence ID" value="GJQ09076.1"/>
    <property type="molecule type" value="Genomic_DNA"/>
</dbReference>
<name>A0A9C7PSM6_9RHOD</name>
<proteinExistence type="predicted"/>
<dbReference type="GO" id="GO:0015035">
    <property type="term" value="F:protein-disulfide reductase activity"/>
    <property type="evidence" value="ECO:0007669"/>
    <property type="project" value="InterPro"/>
</dbReference>
<dbReference type="Pfam" id="PF04134">
    <property type="entry name" value="DCC1-like"/>
    <property type="match status" value="1"/>
</dbReference>
<accession>A0A9C7PSM6</accession>
<dbReference type="OrthoDB" id="441708at2759"/>
<keyword evidence="2" id="KW-1185">Reference proteome</keyword>
<dbReference type="InterPro" id="IPR044691">
    <property type="entry name" value="DCC1_Trx"/>
</dbReference>
<evidence type="ECO:0008006" key="3">
    <source>
        <dbReference type="Google" id="ProtNLM"/>
    </source>
</evidence>
<dbReference type="AlphaFoldDB" id="A0A9C7PSM6"/>